<proteinExistence type="inferred from homology"/>
<dbReference type="Gene3D" id="1.10.3720.10">
    <property type="entry name" value="MetI-like"/>
    <property type="match status" value="1"/>
</dbReference>
<dbReference type="GO" id="GO:0055085">
    <property type="term" value="P:transmembrane transport"/>
    <property type="evidence" value="ECO:0007669"/>
    <property type="project" value="InterPro"/>
</dbReference>
<comment type="similarity">
    <text evidence="2">Belongs to the binding-protein-dependent transport system permease family. CysTW subfamily.</text>
</comment>
<feature type="transmembrane region" description="Helical" evidence="8">
    <location>
        <begin position="80"/>
        <end position="99"/>
    </location>
</feature>
<sequence length="279" mass="29751">MVSTLTPRQRRRLGAGGPGALLVAPILVLAFLYLPVAVVIVYSLNSKRSFASFGELSLRWYGDALGNTAMWASALVSVRIALIAVVGAVVLGTALAFALDRLGRRTQTPAMLLVTLVLVTPEVSFGFSLLLLFTSVAVPLSLWTVALGHVTFAISYVVLMVRARLARMERDVEEAARDLGAGPWTTLWLVVLPQLRPTLLGAALLVFVLSFDDFVTSMFTTGTGTPPLPVYVYGMLKVGVTPEVNAIGTLFLLISVGLGVLGVLVSRVRTAAGRDEVLI</sequence>
<feature type="transmembrane region" description="Helical" evidence="8">
    <location>
        <begin position="21"/>
        <end position="44"/>
    </location>
</feature>
<evidence type="ECO:0000313" key="10">
    <source>
        <dbReference type="Proteomes" id="UP000466931"/>
    </source>
</evidence>
<dbReference type="OrthoDB" id="9810794at2"/>
<feature type="transmembrane region" description="Helical" evidence="8">
    <location>
        <begin position="244"/>
        <end position="265"/>
    </location>
</feature>
<dbReference type="GO" id="GO:0005886">
    <property type="term" value="C:plasma membrane"/>
    <property type="evidence" value="ECO:0007669"/>
    <property type="project" value="UniProtKB-SubCell"/>
</dbReference>
<evidence type="ECO:0000256" key="1">
    <source>
        <dbReference type="ARBA" id="ARBA00004651"/>
    </source>
</evidence>
<keyword evidence="5 8" id="KW-0812">Transmembrane</keyword>
<evidence type="ECO:0000256" key="6">
    <source>
        <dbReference type="ARBA" id="ARBA00022989"/>
    </source>
</evidence>
<feature type="transmembrane region" description="Helical" evidence="8">
    <location>
        <begin position="140"/>
        <end position="161"/>
    </location>
</feature>
<evidence type="ECO:0000256" key="3">
    <source>
        <dbReference type="ARBA" id="ARBA00022448"/>
    </source>
</evidence>
<dbReference type="CDD" id="cd06261">
    <property type="entry name" value="TM_PBP2"/>
    <property type="match status" value="1"/>
</dbReference>
<dbReference type="PANTHER" id="PTHR43848">
    <property type="entry name" value="PUTRESCINE TRANSPORT SYSTEM PERMEASE PROTEIN POTI"/>
    <property type="match status" value="1"/>
</dbReference>
<dbReference type="EMBL" id="AP022612">
    <property type="protein sequence ID" value="BBZ32711.1"/>
    <property type="molecule type" value="Genomic_DNA"/>
</dbReference>
<evidence type="ECO:0000256" key="8">
    <source>
        <dbReference type="RuleBase" id="RU363032"/>
    </source>
</evidence>
<keyword evidence="6 8" id="KW-1133">Transmembrane helix</keyword>
<protein>
    <submittedName>
        <fullName evidence="9">ABC transporter permease</fullName>
    </submittedName>
</protein>
<dbReference type="Proteomes" id="UP000466931">
    <property type="component" value="Chromosome"/>
</dbReference>
<dbReference type="PANTHER" id="PTHR43848:SF2">
    <property type="entry name" value="PUTRESCINE TRANSPORT SYSTEM PERMEASE PROTEIN POTI"/>
    <property type="match status" value="1"/>
</dbReference>
<evidence type="ECO:0000256" key="2">
    <source>
        <dbReference type="ARBA" id="ARBA00007069"/>
    </source>
</evidence>
<dbReference type="InterPro" id="IPR000515">
    <property type="entry name" value="MetI-like"/>
</dbReference>
<comment type="subcellular location">
    <subcellularLocation>
        <location evidence="1 8">Cell membrane</location>
        <topology evidence="1 8">Multi-pass membrane protein</topology>
    </subcellularLocation>
</comment>
<evidence type="ECO:0000313" key="9">
    <source>
        <dbReference type="EMBL" id="BBZ32711.1"/>
    </source>
</evidence>
<keyword evidence="3 8" id="KW-0813">Transport</keyword>
<evidence type="ECO:0000256" key="7">
    <source>
        <dbReference type="ARBA" id="ARBA00023136"/>
    </source>
</evidence>
<dbReference type="AlphaFoldDB" id="A0A7I7XU60"/>
<evidence type="ECO:0000256" key="5">
    <source>
        <dbReference type="ARBA" id="ARBA00022692"/>
    </source>
</evidence>
<keyword evidence="7 8" id="KW-0472">Membrane</keyword>
<accession>A0A7I7XU60</accession>
<dbReference type="SUPFAM" id="SSF161098">
    <property type="entry name" value="MetI-like"/>
    <property type="match status" value="1"/>
</dbReference>
<organism evidence="9 10">
    <name type="scientific">Mycolicibacterium confluentis</name>
    <dbReference type="NCBI Taxonomy" id="28047"/>
    <lineage>
        <taxon>Bacteria</taxon>
        <taxon>Bacillati</taxon>
        <taxon>Actinomycetota</taxon>
        <taxon>Actinomycetes</taxon>
        <taxon>Mycobacteriales</taxon>
        <taxon>Mycobacteriaceae</taxon>
        <taxon>Mycolicibacterium</taxon>
    </lineage>
</organism>
<keyword evidence="10" id="KW-1185">Reference proteome</keyword>
<dbReference type="Pfam" id="PF00528">
    <property type="entry name" value="BPD_transp_1"/>
    <property type="match status" value="1"/>
</dbReference>
<reference evidence="9" key="2">
    <citation type="submission" date="2020-02" db="EMBL/GenBank/DDBJ databases">
        <authorList>
            <person name="Matsumoto Y."/>
            <person name="Motooka D."/>
            <person name="Nakamura S."/>
        </authorList>
    </citation>
    <scope>NUCLEOTIDE SEQUENCE</scope>
    <source>
        <strain evidence="9">JCM 13671</strain>
    </source>
</reference>
<keyword evidence="4" id="KW-1003">Cell membrane</keyword>
<reference evidence="9" key="1">
    <citation type="journal article" date="2019" name="Emerg. Microbes Infect.">
        <title>Comprehensive subspecies identification of 175 nontuberculous mycobacteria species based on 7547 genomic profiles.</title>
        <authorList>
            <person name="Matsumoto Y."/>
            <person name="Kinjo T."/>
            <person name="Motooka D."/>
            <person name="Nabeya D."/>
            <person name="Jung N."/>
            <person name="Uechi K."/>
            <person name="Horii T."/>
            <person name="Iida T."/>
            <person name="Fujita J."/>
            <person name="Nakamura S."/>
        </authorList>
    </citation>
    <scope>NUCLEOTIDE SEQUENCE [LARGE SCALE GENOMIC DNA]</scope>
    <source>
        <strain evidence="9">JCM 13671</strain>
    </source>
</reference>
<name>A0A7I7XU60_9MYCO</name>
<dbReference type="PROSITE" id="PS50928">
    <property type="entry name" value="ABC_TM1"/>
    <property type="match status" value="1"/>
</dbReference>
<dbReference type="InterPro" id="IPR035906">
    <property type="entry name" value="MetI-like_sf"/>
</dbReference>
<dbReference type="InterPro" id="IPR051789">
    <property type="entry name" value="Bact_Polyamine_Transport"/>
</dbReference>
<evidence type="ECO:0000256" key="4">
    <source>
        <dbReference type="ARBA" id="ARBA00022475"/>
    </source>
</evidence>
<feature type="transmembrane region" description="Helical" evidence="8">
    <location>
        <begin position="111"/>
        <end position="134"/>
    </location>
</feature>
<gene>
    <name evidence="9" type="ORF">MCNF_13160</name>
</gene>